<dbReference type="AlphaFoldDB" id="E9HNR8"/>
<dbReference type="EMBL" id="GL732698">
    <property type="protein sequence ID" value="EFX66602.1"/>
    <property type="molecule type" value="Genomic_DNA"/>
</dbReference>
<dbReference type="InParanoid" id="E9HNR8"/>
<name>E9HNR8_DAPPU</name>
<protein>
    <submittedName>
        <fullName evidence="2">Uncharacterized protein</fullName>
    </submittedName>
</protein>
<dbReference type="KEGG" id="dpx:DAPPUDRAFT_262826"/>
<reference evidence="2 3" key="1">
    <citation type="journal article" date="2011" name="Science">
        <title>The ecoresponsive genome of Daphnia pulex.</title>
        <authorList>
            <person name="Colbourne J.K."/>
            <person name="Pfrender M.E."/>
            <person name="Gilbert D."/>
            <person name="Thomas W.K."/>
            <person name="Tucker A."/>
            <person name="Oakley T.H."/>
            <person name="Tokishita S."/>
            <person name="Aerts A."/>
            <person name="Arnold G.J."/>
            <person name="Basu M.K."/>
            <person name="Bauer D.J."/>
            <person name="Caceres C.E."/>
            <person name="Carmel L."/>
            <person name="Casola C."/>
            <person name="Choi J.H."/>
            <person name="Detter J.C."/>
            <person name="Dong Q."/>
            <person name="Dusheyko S."/>
            <person name="Eads B.D."/>
            <person name="Frohlich T."/>
            <person name="Geiler-Samerotte K.A."/>
            <person name="Gerlach D."/>
            <person name="Hatcher P."/>
            <person name="Jogdeo S."/>
            <person name="Krijgsveld J."/>
            <person name="Kriventseva E.V."/>
            <person name="Kultz D."/>
            <person name="Laforsch C."/>
            <person name="Lindquist E."/>
            <person name="Lopez J."/>
            <person name="Manak J.R."/>
            <person name="Muller J."/>
            <person name="Pangilinan J."/>
            <person name="Patwardhan R.P."/>
            <person name="Pitluck S."/>
            <person name="Pritham E.J."/>
            <person name="Rechtsteiner A."/>
            <person name="Rho M."/>
            <person name="Rogozin I.B."/>
            <person name="Sakarya O."/>
            <person name="Salamov A."/>
            <person name="Schaack S."/>
            <person name="Shapiro H."/>
            <person name="Shiga Y."/>
            <person name="Skalitzky C."/>
            <person name="Smith Z."/>
            <person name="Souvorov A."/>
            <person name="Sung W."/>
            <person name="Tang Z."/>
            <person name="Tsuchiya D."/>
            <person name="Tu H."/>
            <person name="Vos H."/>
            <person name="Wang M."/>
            <person name="Wolf Y.I."/>
            <person name="Yamagata H."/>
            <person name="Yamada T."/>
            <person name="Ye Y."/>
            <person name="Shaw J.R."/>
            <person name="Andrews J."/>
            <person name="Crease T.J."/>
            <person name="Tang H."/>
            <person name="Lucas S.M."/>
            <person name="Robertson H.M."/>
            <person name="Bork P."/>
            <person name="Koonin E.V."/>
            <person name="Zdobnov E.M."/>
            <person name="Grigoriev I.V."/>
            <person name="Lynch M."/>
            <person name="Boore J.L."/>
        </authorList>
    </citation>
    <scope>NUCLEOTIDE SEQUENCE [LARGE SCALE GENOMIC DNA]</scope>
</reference>
<feature type="region of interest" description="Disordered" evidence="1">
    <location>
        <begin position="137"/>
        <end position="158"/>
    </location>
</feature>
<proteinExistence type="predicted"/>
<evidence type="ECO:0000313" key="3">
    <source>
        <dbReference type="Proteomes" id="UP000000305"/>
    </source>
</evidence>
<accession>E9HNR8</accession>
<gene>
    <name evidence="2" type="ORF">DAPPUDRAFT_262826</name>
</gene>
<keyword evidence="3" id="KW-1185">Reference proteome</keyword>
<evidence type="ECO:0000313" key="2">
    <source>
        <dbReference type="EMBL" id="EFX66602.1"/>
    </source>
</evidence>
<evidence type="ECO:0000256" key="1">
    <source>
        <dbReference type="SAM" id="MobiDB-lite"/>
    </source>
</evidence>
<dbReference type="Proteomes" id="UP000000305">
    <property type="component" value="Unassembled WGS sequence"/>
</dbReference>
<feature type="compositionally biased region" description="Acidic residues" evidence="1">
    <location>
        <begin position="143"/>
        <end position="152"/>
    </location>
</feature>
<organism evidence="2 3">
    <name type="scientific">Daphnia pulex</name>
    <name type="common">Water flea</name>
    <dbReference type="NCBI Taxonomy" id="6669"/>
    <lineage>
        <taxon>Eukaryota</taxon>
        <taxon>Metazoa</taxon>
        <taxon>Ecdysozoa</taxon>
        <taxon>Arthropoda</taxon>
        <taxon>Crustacea</taxon>
        <taxon>Branchiopoda</taxon>
        <taxon>Diplostraca</taxon>
        <taxon>Cladocera</taxon>
        <taxon>Anomopoda</taxon>
        <taxon>Daphniidae</taxon>
        <taxon>Daphnia</taxon>
    </lineage>
</organism>
<sequence length="158" mass="18200">MWVEYTLTTHCLHRFLRVISENATPQILYADIDFQNTAEVKHPRVADPGEFAAEEANIVVKKELPMLEGSFGLLLMLVVKYFIWPPLKYWWGVFKHKWNAPALPLPSTALPETSNNLEQLLMKQFYERIKPSKISDSDLAEGLSDDEPEDLALDLRSR</sequence>
<dbReference type="HOGENOM" id="CLU_1671099_0_0_1"/>